<feature type="compositionally biased region" description="Polar residues" evidence="1">
    <location>
        <begin position="80"/>
        <end position="97"/>
    </location>
</feature>
<name>A0A316ZDV3_9BASI</name>
<accession>A0A316ZDV3</accession>
<feature type="region of interest" description="Disordered" evidence="1">
    <location>
        <begin position="1"/>
        <end position="185"/>
    </location>
</feature>
<evidence type="ECO:0000313" key="3">
    <source>
        <dbReference type="Proteomes" id="UP000245946"/>
    </source>
</evidence>
<feature type="compositionally biased region" description="Low complexity" evidence="1">
    <location>
        <begin position="1"/>
        <end position="15"/>
    </location>
</feature>
<dbReference type="GeneID" id="37272248"/>
<protein>
    <submittedName>
        <fullName evidence="2">Uncharacterized protein</fullName>
    </submittedName>
</protein>
<proteinExistence type="predicted"/>
<evidence type="ECO:0000256" key="1">
    <source>
        <dbReference type="SAM" id="MobiDB-lite"/>
    </source>
</evidence>
<evidence type="ECO:0000313" key="2">
    <source>
        <dbReference type="EMBL" id="PWN99092.1"/>
    </source>
</evidence>
<gene>
    <name evidence="2" type="ORF">FA09DRAFT_345619</name>
</gene>
<keyword evidence="3" id="KW-1185">Reference proteome</keyword>
<feature type="region of interest" description="Disordered" evidence="1">
    <location>
        <begin position="201"/>
        <end position="296"/>
    </location>
</feature>
<feature type="compositionally biased region" description="Acidic residues" evidence="1">
    <location>
        <begin position="276"/>
        <end position="296"/>
    </location>
</feature>
<reference evidence="2 3" key="1">
    <citation type="journal article" date="2018" name="Mol. Biol. Evol.">
        <title>Broad Genomic Sampling Reveals a Smut Pathogenic Ancestry of the Fungal Clade Ustilaginomycotina.</title>
        <authorList>
            <person name="Kijpornyongpan T."/>
            <person name="Mondo S.J."/>
            <person name="Barry K."/>
            <person name="Sandor L."/>
            <person name="Lee J."/>
            <person name="Lipzen A."/>
            <person name="Pangilinan J."/>
            <person name="LaButti K."/>
            <person name="Hainaut M."/>
            <person name="Henrissat B."/>
            <person name="Grigoriev I.V."/>
            <person name="Spatafora J.W."/>
            <person name="Aime M.C."/>
        </authorList>
    </citation>
    <scope>NUCLEOTIDE SEQUENCE [LARGE SCALE GENOMIC DNA]</scope>
    <source>
        <strain evidence="2 3">MCA 4186</strain>
    </source>
</reference>
<dbReference type="AlphaFoldDB" id="A0A316ZDV3"/>
<dbReference type="Proteomes" id="UP000245946">
    <property type="component" value="Unassembled WGS sequence"/>
</dbReference>
<feature type="compositionally biased region" description="Polar residues" evidence="1">
    <location>
        <begin position="141"/>
        <end position="154"/>
    </location>
</feature>
<feature type="compositionally biased region" description="Low complexity" evidence="1">
    <location>
        <begin position="32"/>
        <end position="41"/>
    </location>
</feature>
<dbReference type="RefSeq" id="XP_025599371.1">
    <property type="nucleotide sequence ID" value="XM_025744704.1"/>
</dbReference>
<feature type="compositionally biased region" description="Basic and acidic residues" evidence="1">
    <location>
        <begin position="16"/>
        <end position="28"/>
    </location>
</feature>
<sequence>MQQQQQQQLQMQQQQHADELFERERREALWLQAWPSPWQQQQPPPHFSDGAWQAPVYHQDQPASAARAPGQGDWEPQPHPQHSASRPGQHPPLSTDSEPLHWSPGCSAPDSPSRFQEPPPDTRASPPIASPEPYPRFEELASSSSARQMESQHPSVRHEPQPQNVAPESSILGKRASADEDGAVEEQRRKFHLCLTFLSFPQHLPPKPNVMIRTSRGAPSYPLPYSQDRFAFKEAGASSSGDASHHEAKPASPKPSLVADDPARKMAQDSGSEAMGESEDEATSESEDEATGDADK</sequence>
<dbReference type="EMBL" id="KZ819289">
    <property type="protein sequence ID" value="PWN99092.1"/>
    <property type="molecule type" value="Genomic_DNA"/>
</dbReference>
<organism evidence="2 3">
    <name type="scientific">Tilletiopsis washingtonensis</name>
    <dbReference type="NCBI Taxonomy" id="58919"/>
    <lineage>
        <taxon>Eukaryota</taxon>
        <taxon>Fungi</taxon>
        <taxon>Dikarya</taxon>
        <taxon>Basidiomycota</taxon>
        <taxon>Ustilaginomycotina</taxon>
        <taxon>Exobasidiomycetes</taxon>
        <taxon>Entylomatales</taxon>
        <taxon>Entylomatales incertae sedis</taxon>
        <taxon>Tilletiopsis</taxon>
    </lineage>
</organism>